<keyword evidence="1" id="KW-0732">Signal</keyword>
<sequence>MMKRLLAAVLAGLAVAALAATAPVAAAAADDPWPYPQACATVTLDSARGVYRPESTWWEPWFDATLRGRSKPCRTGGGPTALAVTQYHVRDGVTVASMSTPWLAAASGTTSFSRFGRIEPDVAALCVSTGLIRQGDEVRARNAVCVRPHRDGADHLVTTFPPVALTDALVTAPLSTYPTGAPATGPLCAVDCLVSPFTTDPAGPPRTTKDTPISDPVISLEPYEPICHSLTVKDTFAGPSDENVNGFDVWMAVDVGFCDAGNRMPSLNAVRYWPDRGVVMPWWDLGQYPLEKGAQVNEKTVAICVTSGMRQRGAALYGVHDKCWRISKSQPDRYQLVPISTRDPRVTKPLMSNIPVPDPEYPPGVCASCL</sequence>
<dbReference type="EMBL" id="JAPNTZ010000003">
    <property type="protein sequence ID" value="MCY1138036.1"/>
    <property type="molecule type" value="Genomic_DNA"/>
</dbReference>
<feature type="signal peptide" evidence="1">
    <location>
        <begin position="1"/>
        <end position="19"/>
    </location>
</feature>
<protein>
    <recommendedName>
        <fullName evidence="4">Secreted protein</fullName>
    </recommendedName>
</protein>
<reference evidence="2" key="1">
    <citation type="submission" date="2022-11" db="EMBL/GenBank/DDBJ databases">
        <authorList>
            <person name="Somphong A."/>
            <person name="Phongsopitanun W."/>
        </authorList>
    </citation>
    <scope>NUCLEOTIDE SEQUENCE</scope>
    <source>
        <strain evidence="2">Pm04-4</strain>
    </source>
</reference>
<feature type="chain" id="PRO_5047057439" description="Secreted protein" evidence="1">
    <location>
        <begin position="20"/>
        <end position="370"/>
    </location>
</feature>
<dbReference type="Proteomes" id="UP001151002">
    <property type="component" value="Unassembled WGS sequence"/>
</dbReference>
<gene>
    <name evidence="2" type="ORF">OWR29_08510</name>
</gene>
<proteinExistence type="predicted"/>
<name>A0ABT4AUW5_9ACTN</name>
<organism evidence="2 3">
    <name type="scientific">Paractinoplanes pyxinae</name>
    <dbReference type="NCBI Taxonomy" id="2997416"/>
    <lineage>
        <taxon>Bacteria</taxon>
        <taxon>Bacillati</taxon>
        <taxon>Actinomycetota</taxon>
        <taxon>Actinomycetes</taxon>
        <taxon>Micromonosporales</taxon>
        <taxon>Micromonosporaceae</taxon>
        <taxon>Paractinoplanes</taxon>
    </lineage>
</organism>
<accession>A0ABT4AUW5</accession>
<comment type="caution">
    <text evidence="2">The sequence shown here is derived from an EMBL/GenBank/DDBJ whole genome shotgun (WGS) entry which is preliminary data.</text>
</comment>
<keyword evidence="3" id="KW-1185">Reference proteome</keyword>
<evidence type="ECO:0008006" key="4">
    <source>
        <dbReference type="Google" id="ProtNLM"/>
    </source>
</evidence>
<dbReference type="RefSeq" id="WP_267562009.1">
    <property type="nucleotide sequence ID" value="NZ_JAPNTZ010000003.1"/>
</dbReference>
<evidence type="ECO:0000313" key="3">
    <source>
        <dbReference type="Proteomes" id="UP001151002"/>
    </source>
</evidence>
<evidence type="ECO:0000256" key="1">
    <source>
        <dbReference type="SAM" id="SignalP"/>
    </source>
</evidence>
<evidence type="ECO:0000313" key="2">
    <source>
        <dbReference type="EMBL" id="MCY1138036.1"/>
    </source>
</evidence>